<dbReference type="InterPro" id="IPR032774">
    <property type="entry name" value="WG_beta_rep"/>
</dbReference>
<dbReference type="Pfam" id="PF14903">
    <property type="entry name" value="WG_beta_rep"/>
    <property type="match status" value="2"/>
</dbReference>
<dbReference type="SUPFAM" id="SSF69360">
    <property type="entry name" value="Cell wall binding repeat"/>
    <property type="match status" value="1"/>
</dbReference>
<reference evidence="1" key="1">
    <citation type="submission" date="2018-05" db="EMBL/GenBank/DDBJ databases">
        <authorList>
            <consortium name="NARMS: The National Antimicrobial Resistance Monitoring System"/>
        </authorList>
    </citation>
    <scope>NUCLEOTIDE SEQUENCE</scope>
    <source>
        <strain evidence="1">FSIS1710487</strain>
    </source>
</reference>
<accession>A0A5T0QHP2</accession>
<name>A0A5T0QHP2_CAMCO</name>
<dbReference type="AlphaFoldDB" id="A0A5T0QHP2"/>
<comment type="caution">
    <text evidence="1">The sequence shown here is derived from an EMBL/GenBank/DDBJ whole genome shotgun (WGS) entry which is preliminary data.</text>
</comment>
<proteinExistence type="predicted"/>
<dbReference type="PANTHER" id="PTHR37841:SF1">
    <property type="entry name" value="DUF3298 DOMAIN-CONTAINING PROTEIN"/>
    <property type="match status" value="1"/>
</dbReference>
<sequence length="282" mass="32213">MLICNHCNTKNLDIAKFCKECGNSDLYDPQAEEKLEQERRKQEELRRLEEEKRKIAQEEREKSLKQRKEFISKHKSKIIISMVSFFLIASLSIYQYFYGGKYSRVYINKLEGKCHYDDASSCKMLQTIYKEKCDDGDGKACFAGIFVSGDLIRVKIDGQWSFLDKNGEIIAKPEFDDIWSFWEGLAGVGLNGKYGFIDRSGKIVIEPKFDDIWSFWEGLAGVGLNGKYGFIDRSGKIVIEPKFDGVGNFSEGLAGVELNGKWGFIDKSGKIVIEPKFDDIGY</sequence>
<evidence type="ECO:0000313" key="1">
    <source>
        <dbReference type="EMBL" id="EAK2235808.1"/>
    </source>
</evidence>
<dbReference type="PANTHER" id="PTHR37841">
    <property type="entry name" value="GLR2918 PROTEIN"/>
    <property type="match status" value="1"/>
</dbReference>
<gene>
    <name evidence="1" type="ORF">B4O36_05470</name>
</gene>
<organism evidence="1">
    <name type="scientific">Campylobacter coli</name>
    <dbReference type="NCBI Taxonomy" id="195"/>
    <lineage>
        <taxon>Bacteria</taxon>
        <taxon>Pseudomonadati</taxon>
        <taxon>Campylobacterota</taxon>
        <taxon>Epsilonproteobacteria</taxon>
        <taxon>Campylobacterales</taxon>
        <taxon>Campylobacteraceae</taxon>
        <taxon>Campylobacter</taxon>
    </lineage>
</organism>
<protein>
    <submittedName>
        <fullName evidence="1">WG repeat-containing protein</fullName>
    </submittedName>
</protein>
<dbReference type="EMBL" id="AACEKM010000004">
    <property type="protein sequence ID" value="EAK2235808.1"/>
    <property type="molecule type" value="Genomic_DNA"/>
</dbReference>